<proteinExistence type="inferred from homology"/>
<dbReference type="SUPFAM" id="SSF49265">
    <property type="entry name" value="Fibronectin type III"/>
    <property type="match status" value="2"/>
</dbReference>
<dbReference type="CDD" id="cd12012">
    <property type="entry name" value="SH3_RIM-BP_2"/>
    <property type="match status" value="1"/>
</dbReference>
<feature type="compositionally biased region" description="Acidic residues" evidence="8">
    <location>
        <begin position="2254"/>
        <end position="2269"/>
    </location>
</feature>
<reference evidence="12" key="1">
    <citation type="submission" date="2025-08" db="UniProtKB">
        <authorList>
            <consortium name="RefSeq"/>
        </authorList>
    </citation>
    <scope>IDENTIFICATION</scope>
</reference>
<protein>
    <submittedName>
        <fullName evidence="12">Peripheral-type benzodiazepine receptor-associated protein 1-like isoform X1</fullName>
    </submittedName>
</protein>
<feature type="region of interest" description="Disordered" evidence="8">
    <location>
        <begin position="895"/>
        <end position="929"/>
    </location>
</feature>
<evidence type="ECO:0000256" key="1">
    <source>
        <dbReference type="ARBA" id="ARBA00004496"/>
    </source>
</evidence>
<feature type="compositionally biased region" description="Basic and acidic residues" evidence="8">
    <location>
        <begin position="850"/>
        <end position="876"/>
    </location>
</feature>
<feature type="compositionally biased region" description="Low complexity" evidence="8">
    <location>
        <begin position="2181"/>
        <end position="2193"/>
    </location>
</feature>
<feature type="domain" description="Fibronectin type-III" evidence="10">
    <location>
        <begin position="1629"/>
        <end position="1718"/>
    </location>
</feature>
<evidence type="ECO:0000256" key="2">
    <source>
        <dbReference type="ARBA" id="ARBA00010749"/>
    </source>
</evidence>
<dbReference type="InterPro" id="IPR001452">
    <property type="entry name" value="SH3_domain"/>
</dbReference>
<feature type="domain" description="SH3" evidence="9">
    <location>
        <begin position="1397"/>
        <end position="1469"/>
    </location>
</feature>
<evidence type="ECO:0000259" key="10">
    <source>
        <dbReference type="PROSITE" id="PS50853"/>
    </source>
</evidence>
<feature type="compositionally biased region" description="Polar residues" evidence="8">
    <location>
        <begin position="2544"/>
        <end position="2554"/>
    </location>
</feature>
<feature type="compositionally biased region" description="Low complexity" evidence="8">
    <location>
        <begin position="431"/>
        <end position="441"/>
    </location>
</feature>
<evidence type="ECO:0000256" key="5">
    <source>
        <dbReference type="ARBA" id="ARBA00022737"/>
    </source>
</evidence>
<feature type="compositionally biased region" description="Basic and acidic residues" evidence="8">
    <location>
        <begin position="2069"/>
        <end position="2099"/>
    </location>
</feature>
<keyword evidence="3 6" id="KW-0728">SH3 domain</keyword>
<accession>A0A8B7ZAJ2</accession>
<feature type="region of interest" description="Disordered" evidence="8">
    <location>
        <begin position="2461"/>
        <end position="2587"/>
    </location>
</feature>
<feature type="compositionally biased region" description="Polar residues" evidence="8">
    <location>
        <begin position="816"/>
        <end position="826"/>
    </location>
</feature>
<feature type="compositionally biased region" description="Basic and acidic residues" evidence="8">
    <location>
        <begin position="2164"/>
        <end position="2177"/>
    </location>
</feature>
<evidence type="ECO:0000256" key="7">
    <source>
        <dbReference type="SAM" id="Coils"/>
    </source>
</evidence>
<feature type="coiled-coil region" evidence="7">
    <location>
        <begin position="1034"/>
        <end position="1239"/>
    </location>
</feature>
<feature type="compositionally biased region" description="Low complexity" evidence="8">
    <location>
        <begin position="215"/>
        <end position="237"/>
    </location>
</feature>
<dbReference type="SMART" id="SM00326">
    <property type="entry name" value="SH3"/>
    <property type="match status" value="3"/>
</dbReference>
<dbReference type="Gene3D" id="2.30.30.40">
    <property type="entry name" value="SH3 Domains"/>
    <property type="match status" value="3"/>
</dbReference>
<feature type="region of interest" description="Disordered" evidence="8">
    <location>
        <begin position="392"/>
        <end position="452"/>
    </location>
</feature>
<dbReference type="RefSeq" id="XP_022101987.1">
    <property type="nucleotide sequence ID" value="XM_022246295.1"/>
</dbReference>
<keyword evidence="11" id="KW-1185">Reference proteome</keyword>
<feature type="compositionally biased region" description="Low complexity" evidence="8">
    <location>
        <begin position="319"/>
        <end position="330"/>
    </location>
</feature>
<feature type="compositionally biased region" description="Polar residues" evidence="8">
    <location>
        <begin position="2479"/>
        <end position="2492"/>
    </location>
</feature>
<dbReference type="FunFam" id="2.60.40.10:FF:000072">
    <property type="entry name" value="RIMS-binding protein 2 isoform X1"/>
    <property type="match status" value="1"/>
</dbReference>
<dbReference type="GeneID" id="110985335"/>
<dbReference type="FunFam" id="2.30.30.40:FF:000023">
    <property type="entry name" value="RIMS-binding protein 2 isoform F"/>
    <property type="match status" value="1"/>
</dbReference>
<feature type="region of interest" description="Disordered" evidence="8">
    <location>
        <begin position="1579"/>
        <end position="1606"/>
    </location>
</feature>
<dbReference type="InterPro" id="IPR057950">
    <property type="entry name" value="RIMB1/RIM3A-C-like_N"/>
</dbReference>
<feature type="compositionally biased region" description="Basic and acidic residues" evidence="8">
    <location>
        <begin position="408"/>
        <end position="426"/>
    </location>
</feature>
<feature type="compositionally biased region" description="Basic and acidic residues" evidence="8">
    <location>
        <begin position="67"/>
        <end position="88"/>
    </location>
</feature>
<dbReference type="CDD" id="cd00063">
    <property type="entry name" value="FN3"/>
    <property type="match status" value="2"/>
</dbReference>
<evidence type="ECO:0000313" key="11">
    <source>
        <dbReference type="Proteomes" id="UP000694845"/>
    </source>
</evidence>
<feature type="compositionally biased region" description="Basic and acidic residues" evidence="8">
    <location>
        <begin position="2578"/>
        <end position="2587"/>
    </location>
</feature>
<feature type="region of interest" description="Disordered" evidence="8">
    <location>
        <begin position="1"/>
        <end position="376"/>
    </location>
</feature>
<dbReference type="SMART" id="SM00060">
    <property type="entry name" value="FN3"/>
    <property type="match status" value="3"/>
</dbReference>
<dbReference type="InterPro" id="IPR035755">
    <property type="entry name" value="RIM-BP_SH3_3"/>
</dbReference>
<organism evidence="11 12">
    <name type="scientific">Acanthaster planci</name>
    <name type="common">Crown-of-thorns starfish</name>
    <dbReference type="NCBI Taxonomy" id="133434"/>
    <lineage>
        <taxon>Eukaryota</taxon>
        <taxon>Metazoa</taxon>
        <taxon>Echinodermata</taxon>
        <taxon>Eleutherozoa</taxon>
        <taxon>Asterozoa</taxon>
        <taxon>Asteroidea</taxon>
        <taxon>Valvatacea</taxon>
        <taxon>Valvatida</taxon>
        <taxon>Acanthasteridae</taxon>
        <taxon>Acanthaster</taxon>
    </lineage>
</organism>
<dbReference type="InterPro" id="IPR035753">
    <property type="entry name" value="RIM-BP_SH3_2"/>
</dbReference>
<feature type="domain" description="SH3" evidence="9">
    <location>
        <begin position="2398"/>
        <end position="2465"/>
    </location>
</feature>
<feature type="compositionally biased region" description="Polar residues" evidence="8">
    <location>
        <begin position="56"/>
        <end position="66"/>
    </location>
</feature>
<feature type="region of interest" description="Disordered" evidence="8">
    <location>
        <begin position="1252"/>
        <end position="1283"/>
    </location>
</feature>
<feature type="compositionally biased region" description="Acidic residues" evidence="8">
    <location>
        <begin position="2045"/>
        <end position="2056"/>
    </location>
</feature>
<dbReference type="PROSITE" id="PS50853">
    <property type="entry name" value="FN3"/>
    <property type="match status" value="2"/>
</dbReference>
<dbReference type="Gene3D" id="2.60.40.10">
    <property type="entry name" value="Immunoglobulins"/>
    <property type="match status" value="3"/>
</dbReference>
<feature type="compositionally biased region" description="Polar residues" evidence="8">
    <location>
        <begin position="1296"/>
        <end position="1318"/>
    </location>
</feature>
<evidence type="ECO:0000256" key="4">
    <source>
        <dbReference type="ARBA" id="ARBA00022490"/>
    </source>
</evidence>
<feature type="compositionally biased region" description="Low complexity" evidence="8">
    <location>
        <begin position="1252"/>
        <end position="1266"/>
    </location>
</feature>
<dbReference type="InterPro" id="IPR040325">
    <property type="entry name" value="RIMBP1/2/3"/>
</dbReference>
<feature type="compositionally biased region" description="Polar residues" evidence="8">
    <location>
        <begin position="238"/>
        <end position="248"/>
    </location>
</feature>
<feature type="region of interest" description="Disordered" evidence="8">
    <location>
        <begin position="1295"/>
        <end position="1365"/>
    </location>
</feature>
<feature type="compositionally biased region" description="Polar residues" evidence="8">
    <location>
        <begin position="146"/>
        <end position="161"/>
    </location>
</feature>
<feature type="compositionally biased region" description="Low complexity" evidence="8">
    <location>
        <begin position="907"/>
        <end position="918"/>
    </location>
</feature>
<gene>
    <name evidence="12" type="primary">LOC110985335</name>
</gene>
<evidence type="ECO:0000259" key="9">
    <source>
        <dbReference type="PROSITE" id="PS50002"/>
    </source>
</evidence>
<dbReference type="Pfam" id="PF25566">
    <property type="entry name" value="RIMB1_N"/>
    <property type="match status" value="1"/>
</dbReference>
<feature type="compositionally biased region" description="Basic and acidic residues" evidence="8">
    <location>
        <begin position="1982"/>
        <end position="1992"/>
    </location>
</feature>
<dbReference type="InterPro" id="IPR036116">
    <property type="entry name" value="FN3_sf"/>
</dbReference>
<dbReference type="InterPro" id="IPR036028">
    <property type="entry name" value="SH3-like_dom_sf"/>
</dbReference>
<dbReference type="Proteomes" id="UP000694845">
    <property type="component" value="Unplaced"/>
</dbReference>
<feature type="region of interest" description="Disordered" evidence="8">
    <location>
        <begin position="785"/>
        <end position="877"/>
    </location>
</feature>
<feature type="compositionally biased region" description="Basic and acidic residues" evidence="8">
    <location>
        <begin position="341"/>
        <end position="357"/>
    </location>
</feature>
<dbReference type="PANTHER" id="PTHR14234">
    <property type="entry name" value="RIM BINDING PROTEIN-RELATED"/>
    <property type="match status" value="1"/>
</dbReference>
<feature type="compositionally biased region" description="Basic residues" evidence="8">
    <location>
        <begin position="1940"/>
        <end position="1963"/>
    </location>
</feature>
<feature type="region of interest" description="Disordered" evidence="8">
    <location>
        <begin position="1936"/>
        <end position="2269"/>
    </location>
</feature>
<dbReference type="GO" id="GO:0045202">
    <property type="term" value="C:synapse"/>
    <property type="evidence" value="ECO:0007669"/>
    <property type="project" value="GOC"/>
</dbReference>
<feature type="compositionally biased region" description="Basic and acidic residues" evidence="8">
    <location>
        <begin position="1324"/>
        <end position="1336"/>
    </location>
</feature>
<feature type="compositionally biased region" description="Polar residues" evidence="8">
    <location>
        <begin position="103"/>
        <end position="121"/>
    </location>
</feature>
<dbReference type="Pfam" id="PF25523">
    <property type="entry name" value="Ig_RIMBP2"/>
    <property type="match status" value="1"/>
</dbReference>
<dbReference type="FunFam" id="2.30.30.40:FF:000016">
    <property type="entry name" value="RIMS-binding protein 2 isoform X2"/>
    <property type="match status" value="1"/>
</dbReference>
<comment type="subcellular location">
    <subcellularLocation>
        <location evidence="1">Cytoplasm</location>
    </subcellularLocation>
</comment>
<sequence>MSSGDGPVMGKPPIGTPGSRNKTPSTTPRSSGSTPRQTSASAGRTSNGRPAVPGQVTKSARPNSVTKDTEATLRRKIERLKSELDSRTSKPTSKPGHLKSAGDTKSVSANRASSTALVRSTRNSKNSLSKSLSFEGPASGSKDSTKVQTPPNSQPKASTARRSGGGLPEARLAKTLPGSITDSIGDGKGGKPAPAPVPRGLPRSNSKPDLKKGTSSISDPPKSSSSVSELPDSPASSQGTSLKRTNTYLVKKGQPSASTRVPVIHALPKAENAKTAVVENTSPWLRRNEGDTVCTSEDPKGEPPPCLNKGSNDRRIPKAAASISESSSVSDGIEVYGKMNPDYEHREKTVSNDKVDVTDQPEDLSSIGEGPAPEIKEGSDILQTEAHIKRETGFNVEAGRTLQEEEEPLQHAERKEEDNFMAELKKSPNSQVDDQQTQVETTRSKGGKEELEHLVARQQQEITTLRKENEHLLDPDEQFALSLAPCVAGASATACVTPRGIAPPLSLPESPDAPDSAQLQLGAGGRAPMFVAGSISHLTTVGEDQDIADTPPPASPPDTADFHMSVLGSNTGNKEPPAPAFVEGSITACEILIDDECSIGNVQNTTVAYDSRKFASQPPQVTFNVPIETVINPGETIPSLAHDSVMVSAPRLEPIDFQTDVDDTTFKPLNSDMSNLGVNMPPPLSFQDSGEVAVSPQFDELVENAQLPLSIAFEGSAVEFCTPSDAPLKSASSSDLNGGGPELCKYPVENLAADELDLSKVLLTGQSEIAPLSAPVLGTVSLTVSDQSECESEHSTAQQEEMPSHRGNLKRAPTSALGSAAQSVIGSGTGTGDGMDERSRLHGGPALSRDAPREHRTRQQVEELQMERKPTEERIDKLKKRNIELSVMAKRLEEKAKQIQKQKKGDTSPTPSNGSPSPLQQTSPTAKPTEAADFYKRLLAKQRAHYLAENAQKLLAKDKEIRGLRQELDRQRPGVSPEPGLEQNSLINAEKMHLEQIIKGNAKEQLRLQRQIQLASSAPDAQTNGLGNIRYQTIEDANRALRIKCAKLEKFREENTLSEVEVTQQRLACENLEKALSEERRKCTDVSTDYQNALIQNTALARKNAELQEKINLLEHVNRECQKLRVEVNEQRQLFENTALERDILHEKVEKLERDLSLMQDAEEKRRALEQEYEQAIRELREKQEEIRRLQQEQQVAKRDHHDSVSRLAAKVKDLERKCDEQSSNFSRLSNELLALRNEAGSQLFTMTGAGAATAGPADSTAQPVVGGVGVAPSRKGTGDKEDWRKIAEEAVVTRASATSVQASQRLPSEQRIRSNLSKGGLPGRDESEPTLEKRTSYPASGDTVSRKSDHSRGIENGQLDTSDAEDLMEDLSDRIDAAILNRLNQASSITTMGPISKLAVFIARYNYDPYRDSPNDNPDAELPLTAGDYIYVYGDPDEESEWDGFYDGELMNGQRGLVPSNFIERVAGTRDLNDIREEDIPGFMNNNGMDSDASKLDSTGSSVKYSLEGALSAPPKPSHEALLSDPPLAVAGSSSAAAVGGVGAPDLDDMKDLDFNSEEEDLNRGNLNHFAGELQSFSRSSEHHSDLEDIPEVDEDNGVKGQSRALASEEGLTSLSDIAADYVFDVPCPKKLTLERQLKNSIIISWLLPDTIAPADVQEYCVYVNGQFRTATKWDAKTRALVENIKPLETYRISVRTVTSKGTSEDAACTIMIGKDAWAAPTDLKASNVSPTSADISWLPGNSNLAHQITVNGKEVQTVKPSVYRYTLTGLSPLSVYRISVKAKSRKTSQDVKEKLATEIEFKTLPGEPKRSKKKKRSLPCLPDAPLDVQVKAGASPAICVVEWLPVTITTSGLSNGAVVTGYAVYAEDTKVAEIHSPTADKVSVSLNKLKLLAARDVVVRTLSPNGFSIDSVPARIPPVLLEERRGEATLRAMEAKLSPRRNSHGGHRLTNYRRKSRRRYSHPSTMYHGAEEEDSSTHSSRSEDLHHAHDSGTTLTNTKPPAAASSGKAVENATGKEDLVKKADARVPREDYTSESERSELSDIAEEAEEELSDFADGSLPGLSDESEAKALKKMKRREDEQKKVQETLKYNAKPDIELDTDPELESLNKSDKCRPIQVIRQQCDFDREAEQSPHNQVLEPVPIKQTSQPGQAVPHIEITQDEARKAAASEKRSEPTGQPSLPQQPLAAPDPKSRPSTEQPPRPSSPRKSSLGEDLQPAGLMKPSTYKDYDAKSNNDRQRKLSMDSRTDETGTYEDEEDYSVSEGPEELFDDSVIRFFVALYDYDPTAMSPNVDAVDEELTFKEGDIIKVFGDKDADGFYMGELNSQRGYVPYNMVEEVEGPEQTPLNPPKRASTATSGDSPDRVGYTSSLNTTTSSPAVQLLHSPINSFRIPPDARPQKMRALFDYNPQELSPNPDAEAELYFHQGDIIVVFGEMDNDGFYLGELHGQRGLVPSNFLEAIGDTPRPESVPSPQPYSTPTHQPYSPSHQAYSPSPSRESRGSRGSRGSYSSVRSDDRQTQLQHTRHQENGEAPVKGREVRSNSDVADQSGDSMGTPEHIKKKKGLLSKGKALFKKLGGDSKQKHK</sequence>
<keyword evidence="5" id="KW-0677">Repeat</keyword>
<evidence type="ECO:0000256" key="3">
    <source>
        <dbReference type="ARBA" id="ARBA00022443"/>
    </source>
</evidence>
<dbReference type="Pfam" id="PF00041">
    <property type="entry name" value="fn3"/>
    <property type="match status" value="1"/>
</dbReference>
<dbReference type="FunFam" id="2.30.30.40:FF:000006">
    <property type="entry name" value="RIMS-binding protein 2 isoform X1"/>
    <property type="match status" value="1"/>
</dbReference>
<evidence type="ECO:0000256" key="8">
    <source>
        <dbReference type="SAM" id="MobiDB-lite"/>
    </source>
</evidence>
<feature type="domain" description="SH3" evidence="9">
    <location>
        <begin position="2275"/>
        <end position="2343"/>
    </location>
</feature>
<feature type="domain" description="Fibronectin type-III" evidence="10">
    <location>
        <begin position="1721"/>
        <end position="1808"/>
    </location>
</feature>
<dbReference type="PROSITE" id="PS50002">
    <property type="entry name" value="SH3"/>
    <property type="match status" value="3"/>
</dbReference>
<evidence type="ECO:0000313" key="12">
    <source>
        <dbReference type="RefSeq" id="XP_022101987.1"/>
    </source>
</evidence>
<feature type="compositionally biased region" description="Low complexity" evidence="8">
    <location>
        <begin position="23"/>
        <end position="39"/>
    </location>
</feature>
<dbReference type="Pfam" id="PF07653">
    <property type="entry name" value="SH3_2"/>
    <property type="match status" value="2"/>
</dbReference>
<feature type="region of interest" description="Disordered" evidence="8">
    <location>
        <begin position="2341"/>
        <end position="2375"/>
    </location>
</feature>
<comment type="similarity">
    <text evidence="2">Belongs to the RIMBP family.</text>
</comment>
<keyword evidence="7" id="KW-0175">Coiled coil</keyword>
<dbReference type="GO" id="GO:0007274">
    <property type="term" value="P:neuromuscular synaptic transmission"/>
    <property type="evidence" value="ECO:0007669"/>
    <property type="project" value="TreeGrafter"/>
</dbReference>
<name>A0A8B7ZAJ2_ACAPL</name>
<feature type="compositionally biased region" description="Basic and acidic residues" evidence="8">
    <location>
        <begin position="442"/>
        <end position="452"/>
    </location>
</feature>
<dbReference type="CDD" id="cd12013">
    <property type="entry name" value="SH3_RIM-BP_3"/>
    <property type="match status" value="1"/>
</dbReference>
<feature type="compositionally biased region" description="Low complexity" evidence="8">
    <location>
        <begin position="123"/>
        <end position="133"/>
    </location>
</feature>
<dbReference type="InterPro" id="IPR003961">
    <property type="entry name" value="FN3_dom"/>
</dbReference>
<dbReference type="CDD" id="cd12014">
    <property type="entry name" value="SH3_RIM-BP_1"/>
    <property type="match status" value="1"/>
</dbReference>
<dbReference type="InterPro" id="IPR013783">
    <property type="entry name" value="Ig-like_fold"/>
</dbReference>
<feature type="compositionally biased region" description="Basic and acidic residues" evidence="8">
    <location>
        <begin position="2527"/>
        <end position="2543"/>
    </location>
</feature>
<evidence type="ECO:0000256" key="6">
    <source>
        <dbReference type="PROSITE-ProRule" id="PRU00192"/>
    </source>
</evidence>
<dbReference type="PANTHER" id="PTHR14234:SF19">
    <property type="entry name" value="RIM-BINDING PROTEIN, ISOFORM F"/>
    <property type="match status" value="1"/>
</dbReference>
<dbReference type="SUPFAM" id="SSF50044">
    <property type="entry name" value="SH3-domain"/>
    <property type="match status" value="3"/>
</dbReference>
<dbReference type="KEGG" id="aplc:110985335"/>
<dbReference type="Pfam" id="PF14604">
    <property type="entry name" value="SH3_9"/>
    <property type="match status" value="1"/>
</dbReference>
<feature type="compositionally biased region" description="Basic and acidic residues" evidence="8">
    <location>
        <begin position="2016"/>
        <end position="2043"/>
    </location>
</feature>
<feature type="compositionally biased region" description="Basic and acidic residues" evidence="8">
    <location>
        <begin position="2228"/>
        <end position="2252"/>
    </location>
</feature>
<feature type="compositionally biased region" description="Basic and acidic residues" evidence="8">
    <location>
        <begin position="1345"/>
        <end position="1354"/>
    </location>
</feature>
<dbReference type="InterPro" id="IPR057884">
    <property type="entry name" value="FN3_RIM-BP1/2/3"/>
</dbReference>
<dbReference type="PRINTS" id="PR00452">
    <property type="entry name" value="SH3DOMAIN"/>
</dbReference>
<dbReference type="OrthoDB" id="4158657at2759"/>
<keyword evidence="4" id="KW-0963">Cytoplasm</keyword>